<evidence type="ECO:0000256" key="3">
    <source>
        <dbReference type="ARBA" id="ARBA00022723"/>
    </source>
</evidence>
<dbReference type="InterPro" id="IPR056520">
    <property type="entry name" value="ARM_KDM8_N"/>
</dbReference>
<dbReference type="PANTHER" id="PTHR12461">
    <property type="entry name" value="HYPOXIA-INDUCIBLE FACTOR 1 ALPHA INHIBITOR-RELATED"/>
    <property type="match status" value="1"/>
</dbReference>
<comment type="subcellular location">
    <subcellularLocation>
        <location evidence="2">Nucleus</location>
    </subcellularLocation>
</comment>
<dbReference type="PROSITE" id="PS51184">
    <property type="entry name" value="JMJC"/>
    <property type="match status" value="1"/>
</dbReference>
<evidence type="ECO:0000256" key="4">
    <source>
        <dbReference type="ARBA" id="ARBA00022964"/>
    </source>
</evidence>
<evidence type="ECO:0000256" key="1">
    <source>
        <dbReference type="ARBA" id="ARBA00001954"/>
    </source>
</evidence>
<dbReference type="PANTHER" id="PTHR12461:SF101">
    <property type="entry name" value="TRNA WYBUTOSINE-SYNTHESIZING PROTEIN 4"/>
    <property type="match status" value="1"/>
</dbReference>
<evidence type="ECO:0000256" key="5">
    <source>
        <dbReference type="ARBA" id="ARBA00023002"/>
    </source>
</evidence>
<evidence type="ECO:0000313" key="9">
    <source>
        <dbReference type="Proteomes" id="UP000504637"/>
    </source>
</evidence>
<feature type="non-terminal residue" evidence="10">
    <location>
        <position position="396"/>
    </location>
</feature>
<feature type="domain" description="JmjC" evidence="8">
    <location>
        <begin position="216"/>
        <end position="396"/>
    </location>
</feature>
<dbReference type="InterPro" id="IPR041667">
    <property type="entry name" value="Cupin_8"/>
</dbReference>
<keyword evidence="3" id="KW-0479">Metal-binding</keyword>
<evidence type="ECO:0000259" key="8">
    <source>
        <dbReference type="PROSITE" id="PS51184"/>
    </source>
</evidence>
<keyword evidence="6" id="KW-0408">Iron</keyword>
<evidence type="ECO:0000256" key="2">
    <source>
        <dbReference type="ARBA" id="ARBA00004123"/>
    </source>
</evidence>
<feature type="non-terminal residue" evidence="10">
    <location>
        <position position="1"/>
    </location>
</feature>
<keyword evidence="7" id="KW-0539">Nucleus</keyword>
<reference evidence="10" key="2">
    <citation type="submission" date="2020-04" db="EMBL/GenBank/DDBJ databases">
        <authorList>
            <consortium name="NCBI Genome Project"/>
        </authorList>
    </citation>
    <scope>NUCLEOTIDE SEQUENCE</scope>
    <source>
        <strain evidence="10">CBS 342.82</strain>
    </source>
</reference>
<dbReference type="SUPFAM" id="SSF51197">
    <property type="entry name" value="Clavaminate synthase-like"/>
    <property type="match status" value="1"/>
</dbReference>
<comment type="cofactor">
    <cofactor evidence="1">
        <name>Fe(2+)</name>
        <dbReference type="ChEBI" id="CHEBI:29033"/>
    </cofactor>
</comment>
<dbReference type="RefSeq" id="XP_033462667.1">
    <property type="nucleotide sequence ID" value="XM_033600368.1"/>
</dbReference>
<dbReference type="SMART" id="SM00558">
    <property type="entry name" value="JmjC"/>
    <property type="match status" value="1"/>
</dbReference>
<sequence>ETLAACGTAPLCIIGTHPQAVLDLAHEKMHTFPYHAVPIHWRRLYEDASCYSAITILQSKPDVFANVVRVLDYALIISGGPARRSLIESTLQRLYSIKPKPAEPPTPRFLPCHPPDTFETTHEIRRATHTLDVAEFQDHLDASLAPIIIPGAIDHWPAMTRWSDNKYLLDSTLDGRRMVPIEIGSSYTDDGWSQKIIPFAEFVEEYLNPTSPSDVGYLAQHDLFTQIPTLRGDILVPDYCYATPPPQADRKVAERISGESHEFEAPLMNAWLGPKGTKTPLHTDPYHNVLCQVVGFKYVRLYAPDQTPYLYPREAEESGVSMENTSSIDLFYLRPDFEGQTERAAQAREMYTQYPLCHNATYQEAILGPGESLYIPLGWWHYLESLTPSFSVSFWW</sequence>
<keyword evidence="9" id="KW-1185">Reference proteome</keyword>
<keyword evidence="5" id="KW-0560">Oxidoreductase</keyword>
<evidence type="ECO:0000256" key="6">
    <source>
        <dbReference type="ARBA" id="ARBA00023004"/>
    </source>
</evidence>
<name>A0A6J3MC89_9PEZI</name>
<dbReference type="GO" id="GO:0005634">
    <property type="term" value="C:nucleus"/>
    <property type="evidence" value="ECO:0007669"/>
    <property type="project" value="UniProtKB-SubCell"/>
</dbReference>
<gene>
    <name evidence="10" type="ORF">K489DRAFT_299167</name>
</gene>
<protein>
    <submittedName>
        <fullName evidence="10">Clavaminate synthase-like protein</fullName>
    </submittedName>
</protein>
<accession>A0A6J3MC89</accession>
<dbReference type="GeneID" id="54358168"/>
<reference evidence="10" key="3">
    <citation type="submission" date="2025-08" db="UniProtKB">
        <authorList>
            <consortium name="RefSeq"/>
        </authorList>
    </citation>
    <scope>IDENTIFICATION</scope>
    <source>
        <strain evidence="10">CBS 342.82</strain>
    </source>
</reference>
<dbReference type="AlphaFoldDB" id="A0A6J3MC89"/>
<evidence type="ECO:0000313" key="10">
    <source>
        <dbReference type="RefSeq" id="XP_033462667.1"/>
    </source>
</evidence>
<dbReference type="Gene3D" id="2.60.120.650">
    <property type="entry name" value="Cupin"/>
    <property type="match status" value="1"/>
</dbReference>
<keyword evidence="4" id="KW-0223">Dioxygenase</keyword>
<dbReference type="OrthoDB" id="47172at2759"/>
<dbReference type="Pfam" id="PF13621">
    <property type="entry name" value="Cupin_8"/>
    <property type="match status" value="1"/>
</dbReference>
<dbReference type="GO" id="GO:0051213">
    <property type="term" value="F:dioxygenase activity"/>
    <property type="evidence" value="ECO:0007669"/>
    <property type="project" value="UniProtKB-KW"/>
</dbReference>
<evidence type="ECO:0000256" key="7">
    <source>
        <dbReference type="ARBA" id="ARBA00023242"/>
    </source>
</evidence>
<dbReference type="InterPro" id="IPR003347">
    <property type="entry name" value="JmjC_dom"/>
</dbReference>
<proteinExistence type="predicted"/>
<organism evidence="10">
    <name type="scientific">Dissoconium aciculare CBS 342.82</name>
    <dbReference type="NCBI Taxonomy" id="1314786"/>
    <lineage>
        <taxon>Eukaryota</taxon>
        <taxon>Fungi</taxon>
        <taxon>Dikarya</taxon>
        <taxon>Ascomycota</taxon>
        <taxon>Pezizomycotina</taxon>
        <taxon>Dothideomycetes</taxon>
        <taxon>Dothideomycetidae</taxon>
        <taxon>Mycosphaerellales</taxon>
        <taxon>Dissoconiaceae</taxon>
        <taxon>Dissoconium</taxon>
    </lineage>
</organism>
<dbReference type="GO" id="GO:0046872">
    <property type="term" value="F:metal ion binding"/>
    <property type="evidence" value="ECO:0007669"/>
    <property type="project" value="UniProtKB-KW"/>
</dbReference>
<reference evidence="10" key="1">
    <citation type="submission" date="2020-01" db="EMBL/GenBank/DDBJ databases">
        <authorList>
            <consortium name="DOE Joint Genome Institute"/>
            <person name="Haridas S."/>
            <person name="Albert R."/>
            <person name="Binder M."/>
            <person name="Bloem J."/>
            <person name="Labutti K."/>
            <person name="Salamov A."/>
            <person name="Andreopoulos B."/>
            <person name="Baker S.E."/>
            <person name="Barry K."/>
            <person name="Bills G."/>
            <person name="Bluhm B.H."/>
            <person name="Cannon C."/>
            <person name="Castanera R."/>
            <person name="Culley D.E."/>
            <person name="Daum C."/>
            <person name="Ezra D."/>
            <person name="Gonzalez J.B."/>
            <person name="Henrissat B."/>
            <person name="Kuo A."/>
            <person name="Liang C."/>
            <person name="Lipzen A."/>
            <person name="Lutzoni F."/>
            <person name="Magnuson J."/>
            <person name="Mondo S."/>
            <person name="Nolan M."/>
            <person name="Ohm R."/>
            <person name="Pangilinan J."/>
            <person name="Park H.-J."/>
            <person name="Ramirez L."/>
            <person name="Alfaro M."/>
            <person name="Sun H."/>
            <person name="Tritt A."/>
            <person name="Yoshinaga Y."/>
            <person name="Zwiers L.-H."/>
            <person name="Turgeon B.G."/>
            <person name="Goodwin S.B."/>
            <person name="Spatafora J.W."/>
            <person name="Crous P.W."/>
            <person name="Grigoriev I.V."/>
        </authorList>
    </citation>
    <scope>NUCLEOTIDE SEQUENCE</scope>
    <source>
        <strain evidence="10">CBS 342.82</strain>
    </source>
</reference>
<dbReference type="Pfam" id="PF24472">
    <property type="entry name" value="ARM_KDM8_N"/>
    <property type="match status" value="1"/>
</dbReference>
<dbReference type="Proteomes" id="UP000504637">
    <property type="component" value="Unplaced"/>
</dbReference>